<dbReference type="RefSeq" id="WP_328856930.1">
    <property type="nucleotide sequence ID" value="NZ_CP108021.1"/>
</dbReference>
<reference evidence="2 3" key="1">
    <citation type="submission" date="2022-10" db="EMBL/GenBank/DDBJ databases">
        <title>The complete genomes of actinobacterial strains from the NBC collection.</title>
        <authorList>
            <person name="Joergensen T.S."/>
            <person name="Alvarez Arevalo M."/>
            <person name="Sterndorff E.B."/>
            <person name="Faurdal D."/>
            <person name="Vuksanovic O."/>
            <person name="Mourched A.-S."/>
            <person name="Charusanti P."/>
            <person name="Shaw S."/>
            <person name="Blin K."/>
            <person name="Weber T."/>
        </authorList>
    </citation>
    <scope>NUCLEOTIDE SEQUENCE [LARGE SCALE GENOMIC DNA]</scope>
    <source>
        <strain evidence="2 3">NBC_00319</strain>
    </source>
</reference>
<proteinExistence type="predicted"/>
<sequence>MTTDMPIPHTDNWWLAVILFVLFGSPALFSKAAARLPSVLGAAARWWQGRLDRTASSTVEALSARQMEDLVDKAVDERTEDLVTELADKSSWIAHISRWWRQAEITLAEANIELTPPTSYTQWEADRKRIREYHGQPDHPIQ</sequence>
<dbReference type="Proteomes" id="UP001432128">
    <property type="component" value="Chromosome"/>
</dbReference>
<protein>
    <recommendedName>
        <fullName evidence="4">Minor tail protein</fullName>
    </recommendedName>
</protein>
<organism evidence="2 3">
    <name type="scientific">Williamsia herbipolensis</name>
    <dbReference type="NCBI Taxonomy" id="1603258"/>
    <lineage>
        <taxon>Bacteria</taxon>
        <taxon>Bacillati</taxon>
        <taxon>Actinomycetota</taxon>
        <taxon>Actinomycetes</taxon>
        <taxon>Mycobacteriales</taxon>
        <taxon>Nocardiaceae</taxon>
        <taxon>Williamsia</taxon>
    </lineage>
</organism>
<dbReference type="EMBL" id="CP108021">
    <property type="protein sequence ID" value="WUM19421.1"/>
    <property type="molecule type" value="Genomic_DNA"/>
</dbReference>
<keyword evidence="1" id="KW-0472">Membrane</keyword>
<evidence type="ECO:0000256" key="1">
    <source>
        <dbReference type="SAM" id="Phobius"/>
    </source>
</evidence>
<evidence type="ECO:0008006" key="4">
    <source>
        <dbReference type="Google" id="ProtNLM"/>
    </source>
</evidence>
<feature type="transmembrane region" description="Helical" evidence="1">
    <location>
        <begin position="12"/>
        <end position="29"/>
    </location>
</feature>
<evidence type="ECO:0000313" key="3">
    <source>
        <dbReference type="Proteomes" id="UP001432128"/>
    </source>
</evidence>
<evidence type="ECO:0000313" key="2">
    <source>
        <dbReference type="EMBL" id="WUM19421.1"/>
    </source>
</evidence>
<dbReference type="AlphaFoldDB" id="A0AAU4K043"/>
<gene>
    <name evidence="2" type="ORF">OG579_17180</name>
</gene>
<dbReference type="KEGG" id="whr:OG579_17180"/>
<keyword evidence="3" id="KW-1185">Reference proteome</keyword>
<accession>A0AAU4K043</accession>
<name>A0AAU4K043_9NOCA</name>
<keyword evidence="1" id="KW-0812">Transmembrane</keyword>
<keyword evidence="1" id="KW-1133">Transmembrane helix</keyword>